<dbReference type="InterPro" id="IPR005901">
    <property type="entry name" value="GLPGLI"/>
</dbReference>
<dbReference type="EMBL" id="UNSC01000003">
    <property type="protein sequence ID" value="SZD72522.1"/>
    <property type="molecule type" value="Genomic_DNA"/>
</dbReference>
<dbReference type="NCBIfam" id="TIGR01200">
    <property type="entry name" value="GLPGLI"/>
    <property type="match status" value="1"/>
</dbReference>
<dbReference type="AlphaFoldDB" id="A0A383TY18"/>
<organism evidence="1 2">
    <name type="scientific">Candidatus Ornithobacterium hominis</name>
    <dbReference type="NCBI Taxonomy" id="2497989"/>
    <lineage>
        <taxon>Bacteria</taxon>
        <taxon>Pseudomonadati</taxon>
        <taxon>Bacteroidota</taxon>
        <taxon>Flavobacteriia</taxon>
        <taxon>Flavobacteriales</taxon>
        <taxon>Weeksellaceae</taxon>
        <taxon>Ornithobacterium</taxon>
    </lineage>
</organism>
<protein>
    <submittedName>
        <fullName evidence="1">GLPGLI family protein</fullName>
    </submittedName>
</protein>
<dbReference type="Proteomes" id="UP000262142">
    <property type="component" value="Unassembled WGS sequence"/>
</dbReference>
<dbReference type="Pfam" id="PF09697">
    <property type="entry name" value="Porph_ging"/>
    <property type="match status" value="1"/>
</dbReference>
<gene>
    <name evidence="1" type="ORF">SAMEA104719789_00971</name>
</gene>
<dbReference type="RefSeq" id="WP_119059292.1">
    <property type="nucleotide sequence ID" value="NZ_UNSC01000003.1"/>
</dbReference>
<evidence type="ECO:0000313" key="2">
    <source>
        <dbReference type="Proteomes" id="UP000262142"/>
    </source>
</evidence>
<accession>A0A383TY18</accession>
<reference evidence="1 2" key="1">
    <citation type="submission" date="2018-09" db="EMBL/GenBank/DDBJ databases">
        <authorList>
            <consortium name="Pathogen Informatics"/>
        </authorList>
    </citation>
    <scope>NUCLEOTIDE SEQUENCE [LARGE SCALE GENOMIC DNA]</scope>
    <source>
        <strain evidence="1 2">OH-22767</strain>
    </source>
</reference>
<proteinExistence type="predicted"/>
<dbReference type="OrthoDB" id="1068986at2"/>
<name>A0A383TY18_9FLAO</name>
<keyword evidence="2" id="KW-1185">Reference proteome</keyword>
<evidence type="ECO:0000313" key="1">
    <source>
        <dbReference type="EMBL" id="SZD72522.1"/>
    </source>
</evidence>
<sequence>MKKLMSFLIFSLSLSFIISQEKGESLFINYTQQIDMDIEEVLKNIPSQYRAQAEPILREELKNGITNNYELKTNGKVSVYSIEEKLNNAQSTGGMIAQQMAQADKEPLYKYLNENKYKKLIDFPGIDRILIYDSLPDYQWKVLRETEKIAGYETRKATGFLNDSVSVEAWFAPKIPINDGPAQVAGLPGLILKASFKMNGADVTITANQIKVRDEDIKIKEPKANRVMRQKEFEEEMKHWTEKMKKMHGTGVDKD</sequence>